<dbReference type="Proteomes" id="UP000324996">
    <property type="component" value="Unassembled WGS sequence"/>
</dbReference>
<sequence length="153" mass="16759">MNVAQDIIGIAHIIQLAVAPVFLLAGIGAILNVMTQRLARVVDRARALEAGYETMLADQKQRTHLELRTLDKRMQVVQGAISLCTISALFVCLVVMVLFIADLMNKDFAQPVAVLFILAMSTLTIGLILLLVEISLATKAIRIRRDILRPPSA</sequence>
<dbReference type="Pfam" id="PF11026">
    <property type="entry name" value="DUF2721"/>
    <property type="match status" value="1"/>
</dbReference>
<feature type="transmembrane region" description="Helical" evidence="1">
    <location>
        <begin position="12"/>
        <end position="34"/>
    </location>
</feature>
<keyword evidence="1" id="KW-1133">Transmembrane helix</keyword>
<dbReference type="AlphaFoldDB" id="A0A5A7NDX5"/>
<dbReference type="RefSeq" id="WP_042086390.1">
    <property type="nucleotide sequence ID" value="NZ_BKCN01000020.1"/>
</dbReference>
<protein>
    <recommendedName>
        <fullName evidence="4">DUF2721 domain-containing protein</fullName>
    </recommendedName>
</protein>
<comment type="caution">
    <text evidence="2">The sequence shown here is derived from an EMBL/GenBank/DDBJ whole genome shotgun (WGS) entry which is preliminary data.</text>
</comment>
<reference evidence="2 3" key="1">
    <citation type="submission" date="2019-09" db="EMBL/GenBank/DDBJ databases">
        <title>NBRP : Genome information of microbial organism related human and environment.</title>
        <authorList>
            <person name="Hattori M."/>
            <person name="Oshima K."/>
            <person name="Inaba H."/>
            <person name="Suda W."/>
            <person name="Sakamoto M."/>
            <person name="Iino T."/>
            <person name="Kitahara M."/>
            <person name="Oshida Y."/>
            <person name="Iida T."/>
            <person name="Kudo T."/>
            <person name="Itoh T."/>
            <person name="Ohkuma M."/>
        </authorList>
    </citation>
    <scope>NUCLEOTIDE SEQUENCE [LARGE SCALE GENOMIC DNA]</scope>
    <source>
        <strain evidence="2 3">Q-1</strain>
    </source>
</reference>
<keyword evidence="1" id="KW-0812">Transmembrane</keyword>
<keyword evidence="3" id="KW-1185">Reference proteome</keyword>
<feature type="transmembrane region" description="Helical" evidence="1">
    <location>
        <begin position="76"/>
        <end position="101"/>
    </location>
</feature>
<organism evidence="2 3">
    <name type="scientific">Iodidimonas nitroreducens</name>
    <dbReference type="NCBI Taxonomy" id="1236968"/>
    <lineage>
        <taxon>Bacteria</taxon>
        <taxon>Pseudomonadati</taxon>
        <taxon>Pseudomonadota</taxon>
        <taxon>Alphaproteobacteria</taxon>
        <taxon>Iodidimonadales</taxon>
        <taxon>Iodidimonadaceae</taxon>
        <taxon>Iodidimonas</taxon>
    </lineage>
</organism>
<name>A0A5A7NDX5_9PROT</name>
<gene>
    <name evidence="2" type="ORF">JCM17846_29410</name>
</gene>
<feature type="transmembrane region" description="Helical" evidence="1">
    <location>
        <begin position="113"/>
        <end position="136"/>
    </location>
</feature>
<evidence type="ECO:0008006" key="4">
    <source>
        <dbReference type="Google" id="ProtNLM"/>
    </source>
</evidence>
<keyword evidence="1" id="KW-0472">Membrane</keyword>
<proteinExistence type="predicted"/>
<evidence type="ECO:0000313" key="2">
    <source>
        <dbReference type="EMBL" id="GER05259.1"/>
    </source>
</evidence>
<evidence type="ECO:0000313" key="3">
    <source>
        <dbReference type="Proteomes" id="UP000324996"/>
    </source>
</evidence>
<dbReference type="InterPro" id="IPR021279">
    <property type="entry name" value="DUF2721"/>
</dbReference>
<dbReference type="EMBL" id="BKCN01000020">
    <property type="protein sequence ID" value="GER05259.1"/>
    <property type="molecule type" value="Genomic_DNA"/>
</dbReference>
<evidence type="ECO:0000256" key="1">
    <source>
        <dbReference type="SAM" id="Phobius"/>
    </source>
</evidence>
<accession>A0A5A7NDX5</accession>